<feature type="compositionally biased region" description="Acidic residues" evidence="1">
    <location>
        <begin position="147"/>
        <end position="158"/>
    </location>
</feature>
<dbReference type="EMBL" id="JAQIIO010000004">
    <property type="protein sequence ID" value="MDA5094144.1"/>
    <property type="molecule type" value="Genomic_DNA"/>
</dbReference>
<feature type="region of interest" description="Disordered" evidence="1">
    <location>
        <begin position="84"/>
        <end position="132"/>
    </location>
</feature>
<comment type="caution">
    <text evidence="2">The sequence shown here is derived from an EMBL/GenBank/DDBJ whole genome shotgun (WGS) entry which is preliminary data.</text>
</comment>
<evidence type="ECO:0008006" key="4">
    <source>
        <dbReference type="Google" id="ProtNLM"/>
    </source>
</evidence>
<keyword evidence="3" id="KW-1185">Reference proteome</keyword>
<feature type="compositionally biased region" description="Acidic residues" evidence="1">
    <location>
        <begin position="167"/>
        <end position="177"/>
    </location>
</feature>
<name>A0ABT4W138_9RHOB</name>
<evidence type="ECO:0000256" key="1">
    <source>
        <dbReference type="SAM" id="MobiDB-lite"/>
    </source>
</evidence>
<feature type="region of interest" description="Disordered" evidence="1">
    <location>
        <begin position="263"/>
        <end position="284"/>
    </location>
</feature>
<feature type="compositionally biased region" description="Basic and acidic residues" evidence="1">
    <location>
        <begin position="38"/>
        <end position="50"/>
    </location>
</feature>
<gene>
    <name evidence="2" type="ORF">O2N63_08585</name>
</gene>
<organism evidence="2 3">
    <name type="scientific">Aliiroseovarius salicola</name>
    <dbReference type="NCBI Taxonomy" id="3009082"/>
    <lineage>
        <taxon>Bacteria</taxon>
        <taxon>Pseudomonadati</taxon>
        <taxon>Pseudomonadota</taxon>
        <taxon>Alphaproteobacteria</taxon>
        <taxon>Rhodobacterales</taxon>
        <taxon>Paracoccaceae</taxon>
        <taxon>Aliiroseovarius</taxon>
    </lineage>
</organism>
<proteinExistence type="predicted"/>
<dbReference type="Proteomes" id="UP001528040">
    <property type="component" value="Unassembled WGS sequence"/>
</dbReference>
<reference evidence="2 3" key="1">
    <citation type="submission" date="2023-01" db="EMBL/GenBank/DDBJ databases">
        <authorList>
            <person name="Yoon J.-W."/>
        </authorList>
    </citation>
    <scope>NUCLEOTIDE SEQUENCE [LARGE SCALE GENOMIC DNA]</scope>
    <source>
        <strain evidence="2 3">KMU-50</strain>
    </source>
</reference>
<feature type="region of interest" description="Disordered" evidence="1">
    <location>
        <begin position="144"/>
        <end position="181"/>
    </location>
</feature>
<sequence>MSDPVSNADIEDVLSSIRLLVSENATPRKETPAVTEVSADKEPADKEIASSDKLVLTPAFRVHDTPAPIDEEVISQTLDIEAVEHSDQQQITSDESLGDETLNDEALDQEIKAAQSEESDIPQSENNDLVSTPEEEGVMFLHRPISPEEEQVEEEETQDLSGQTSEQEIDVPSEEEPAGGVEAGGIENVEDIHQDAHDAFEDPTGEIVEPDWPLSPPIEETSAKEVPSLDHRVAELEDAVNKSISEFEPDLGDAVEDIGPGIFLHHRAPTDPMEPIDNSDTPTNWQEFDAEVKAFIENPADENNAEAAPAEQDKDEPILDEDDAVAVIDEEMLRELVTRLVREELQGEVGEKITRNVRRLVRREVERALTLKSLG</sequence>
<dbReference type="RefSeq" id="WP_271053857.1">
    <property type="nucleotide sequence ID" value="NZ_JAQIIO010000004.1"/>
</dbReference>
<feature type="region of interest" description="Disordered" evidence="1">
    <location>
        <begin position="23"/>
        <end position="50"/>
    </location>
</feature>
<evidence type="ECO:0000313" key="3">
    <source>
        <dbReference type="Proteomes" id="UP001528040"/>
    </source>
</evidence>
<protein>
    <recommendedName>
        <fullName evidence="4">DUF2497 domain-containing protein</fullName>
    </recommendedName>
</protein>
<feature type="region of interest" description="Disordered" evidence="1">
    <location>
        <begin position="203"/>
        <end position="228"/>
    </location>
</feature>
<accession>A0ABT4W138</accession>
<evidence type="ECO:0000313" key="2">
    <source>
        <dbReference type="EMBL" id="MDA5094144.1"/>
    </source>
</evidence>
<feature type="compositionally biased region" description="Polar residues" evidence="1">
    <location>
        <begin position="121"/>
        <end position="130"/>
    </location>
</feature>
<feature type="compositionally biased region" description="Acidic residues" evidence="1">
    <location>
        <begin position="96"/>
        <end position="108"/>
    </location>
</feature>
<feature type="region of interest" description="Disordered" evidence="1">
    <location>
        <begin position="298"/>
        <end position="318"/>
    </location>
</feature>